<dbReference type="PANTHER" id="PTHR10182">
    <property type="entry name" value="CALCIUM-BINDING PROTEIN 39-RELATED"/>
    <property type="match status" value="1"/>
</dbReference>
<dbReference type="PANTHER" id="PTHR10182:SF3">
    <property type="entry name" value="PROTEIN MO25"/>
    <property type="match status" value="1"/>
</dbReference>
<dbReference type="OrthoDB" id="609103at2759"/>
<feature type="compositionally biased region" description="Low complexity" evidence="2">
    <location>
        <begin position="283"/>
        <end position="294"/>
    </location>
</feature>
<evidence type="ECO:0008006" key="5">
    <source>
        <dbReference type="Google" id="ProtNLM"/>
    </source>
</evidence>
<dbReference type="AlphaFoldDB" id="A0A0L0S6K9"/>
<feature type="region of interest" description="Disordered" evidence="2">
    <location>
        <begin position="283"/>
        <end position="307"/>
    </location>
</feature>
<accession>A0A0L0S6K9</accession>
<dbReference type="InterPro" id="IPR016024">
    <property type="entry name" value="ARM-type_fold"/>
</dbReference>
<dbReference type="SUPFAM" id="SSF48371">
    <property type="entry name" value="ARM repeat"/>
    <property type="match status" value="1"/>
</dbReference>
<sequence>MVVGTNDAPPSPEVVVAVAQEIYQQDLLTLLITHLIHLDFETKKTVAALVTHLMRLQMGHRYPTVEYFAARPDLLAFLIQGYENPEVALNCGVMVRECARSKPLAKTMLAHPIFWSFFSYVQSTTFDTASDAFVTFRDLLTRHTDLATAFLDANYDAFFERHTQLMHSTNYVTKRQSIRLLGELLTERSNHQILMRYLASTENLKVIMNLFRDQSRNIQFEAFHPFKLFVANPRKTRAVADILIRNRDKLMTYISNCVPDMIGNQPNEDKMLVLEKLAELSGASSEPPSLSAASHLDRSTVSSNPAA</sequence>
<dbReference type="Proteomes" id="UP000054350">
    <property type="component" value="Unassembled WGS sequence"/>
</dbReference>
<dbReference type="eggNOG" id="KOG1566">
    <property type="taxonomic scope" value="Eukaryota"/>
</dbReference>
<proteinExistence type="inferred from homology"/>
<evidence type="ECO:0000256" key="2">
    <source>
        <dbReference type="SAM" id="MobiDB-lite"/>
    </source>
</evidence>
<dbReference type="GO" id="GO:0035556">
    <property type="term" value="P:intracellular signal transduction"/>
    <property type="evidence" value="ECO:0007669"/>
    <property type="project" value="TreeGrafter"/>
</dbReference>
<dbReference type="InterPro" id="IPR013878">
    <property type="entry name" value="Mo25"/>
</dbReference>
<dbReference type="Gene3D" id="1.25.10.10">
    <property type="entry name" value="Leucine-rich Repeat Variant"/>
    <property type="match status" value="1"/>
</dbReference>
<dbReference type="VEuPathDB" id="FungiDB:AMAG_04800"/>
<organism evidence="3 4">
    <name type="scientific">Allomyces macrogynus (strain ATCC 38327)</name>
    <name type="common">Allomyces javanicus var. macrogynus</name>
    <dbReference type="NCBI Taxonomy" id="578462"/>
    <lineage>
        <taxon>Eukaryota</taxon>
        <taxon>Fungi</taxon>
        <taxon>Fungi incertae sedis</taxon>
        <taxon>Blastocladiomycota</taxon>
        <taxon>Blastocladiomycetes</taxon>
        <taxon>Blastocladiales</taxon>
        <taxon>Blastocladiaceae</taxon>
        <taxon>Allomyces</taxon>
    </lineage>
</organism>
<dbReference type="InterPro" id="IPR011989">
    <property type="entry name" value="ARM-like"/>
</dbReference>
<dbReference type="EMBL" id="GG745332">
    <property type="protein sequence ID" value="KNE57969.1"/>
    <property type="molecule type" value="Genomic_DNA"/>
</dbReference>
<dbReference type="Pfam" id="PF08569">
    <property type="entry name" value="Mo25"/>
    <property type="match status" value="1"/>
</dbReference>
<evidence type="ECO:0000256" key="1">
    <source>
        <dbReference type="ARBA" id="ARBA00011012"/>
    </source>
</evidence>
<reference evidence="3 4" key="1">
    <citation type="submission" date="2009-11" db="EMBL/GenBank/DDBJ databases">
        <title>Annotation of Allomyces macrogynus ATCC 38327.</title>
        <authorList>
            <consortium name="The Broad Institute Genome Sequencing Platform"/>
            <person name="Russ C."/>
            <person name="Cuomo C."/>
            <person name="Burger G."/>
            <person name="Gray M.W."/>
            <person name="Holland P.W.H."/>
            <person name="King N."/>
            <person name="Lang F.B.F."/>
            <person name="Roger A.J."/>
            <person name="Ruiz-Trillo I."/>
            <person name="Young S.K."/>
            <person name="Zeng Q."/>
            <person name="Gargeya S."/>
            <person name="Fitzgerald M."/>
            <person name="Haas B."/>
            <person name="Abouelleil A."/>
            <person name="Alvarado L."/>
            <person name="Arachchi H.M."/>
            <person name="Berlin A."/>
            <person name="Chapman S.B."/>
            <person name="Gearin G."/>
            <person name="Goldberg J."/>
            <person name="Griggs A."/>
            <person name="Gujja S."/>
            <person name="Hansen M."/>
            <person name="Heiman D."/>
            <person name="Howarth C."/>
            <person name="Larimer J."/>
            <person name="Lui A."/>
            <person name="MacDonald P.J.P."/>
            <person name="McCowen C."/>
            <person name="Montmayeur A."/>
            <person name="Murphy C."/>
            <person name="Neiman D."/>
            <person name="Pearson M."/>
            <person name="Priest M."/>
            <person name="Roberts A."/>
            <person name="Saif S."/>
            <person name="Shea T."/>
            <person name="Sisk P."/>
            <person name="Stolte C."/>
            <person name="Sykes S."/>
            <person name="Wortman J."/>
            <person name="Nusbaum C."/>
            <person name="Birren B."/>
        </authorList>
    </citation>
    <scope>NUCLEOTIDE SEQUENCE [LARGE SCALE GENOMIC DNA]</scope>
    <source>
        <strain evidence="3 4">ATCC 38327</strain>
    </source>
</reference>
<dbReference type="STRING" id="578462.A0A0L0S6K9"/>
<protein>
    <recommendedName>
        <fullName evidence="5">Calcium-binding protein 39</fullName>
    </recommendedName>
</protein>
<dbReference type="GO" id="GO:0043539">
    <property type="term" value="F:protein serine/threonine kinase activator activity"/>
    <property type="evidence" value="ECO:0007669"/>
    <property type="project" value="TreeGrafter"/>
</dbReference>
<keyword evidence="4" id="KW-1185">Reference proteome</keyword>
<name>A0A0L0S6K9_ALLM3</name>
<comment type="similarity">
    <text evidence="1">Belongs to the Mo25 family.</text>
</comment>
<evidence type="ECO:0000313" key="3">
    <source>
        <dbReference type="EMBL" id="KNE57969.1"/>
    </source>
</evidence>
<reference evidence="4" key="2">
    <citation type="submission" date="2009-11" db="EMBL/GenBank/DDBJ databases">
        <title>The Genome Sequence of Allomyces macrogynus strain ATCC 38327.</title>
        <authorList>
            <consortium name="The Broad Institute Genome Sequencing Platform"/>
            <person name="Russ C."/>
            <person name="Cuomo C."/>
            <person name="Shea T."/>
            <person name="Young S.K."/>
            <person name="Zeng Q."/>
            <person name="Koehrsen M."/>
            <person name="Haas B."/>
            <person name="Borodovsky M."/>
            <person name="Guigo R."/>
            <person name="Alvarado L."/>
            <person name="Berlin A."/>
            <person name="Borenstein D."/>
            <person name="Chen Z."/>
            <person name="Engels R."/>
            <person name="Freedman E."/>
            <person name="Gellesch M."/>
            <person name="Goldberg J."/>
            <person name="Griggs A."/>
            <person name="Gujja S."/>
            <person name="Heiman D."/>
            <person name="Hepburn T."/>
            <person name="Howarth C."/>
            <person name="Jen D."/>
            <person name="Larson L."/>
            <person name="Lewis B."/>
            <person name="Mehta T."/>
            <person name="Park D."/>
            <person name="Pearson M."/>
            <person name="Roberts A."/>
            <person name="Saif S."/>
            <person name="Shenoy N."/>
            <person name="Sisk P."/>
            <person name="Stolte C."/>
            <person name="Sykes S."/>
            <person name="Walk T."/>
            <person name="White J."/>
            <person name="Yandava C."/>
            <person name="Burger G."/>
            <person name="Gray M.W."/>
            <person name="Holland P.W.H."/>
            <person name="King N."/>
            <person name="Lang F.B.F."/>
            <person name="Roger A.J."/>
            <person name="Ruiz-Trillo I."/>
            <person name="Lander E."/>
            <person name="Nusbaum C."/>
        </authorList>
    </citation>
    <scope>NUCLEOTIDE SEQUENCE [LARGE SCALE GENOMIC DNA]</scope>
    <source>
        <strain evidence="4">ATCC 38327</strain>
    </source>
</reference>
<dbReference type="OMA" id="DWFFTEY"/>
<gene>
    <name evidence="3" type="ORF">AMAG_04800</name>
</gene>
<evidence type="ECO:0000313" key="4">
    <source>
        <dbReference type="Proteomes" id="UP000054350"/>
    </source>
</evidence>